<dbReference type="GO" id="GO:0048260">
    <property type="term" value="P:positive regulation of receptor-mediated endocytosis"/>
    <property type="evidence" value="ECO:0007669"/>
    <property type="project" value="UniProtKB-ARBA"/>
</dbReference>
<feature type="domain" description="C2" evidence="15">
    <location>
        <begin position="1"/>
        <end position="124"/>
    </location>
</feature>
<feature type="compositionally biased region" description="Polar residues" evidence="14">
    <location>
        <begin position="284"/>
        <end position="308"/>
    </location>
</feature>
<dbReference type="GO" id="GO:0045746">
    <property type="term" value="P:negative regulation of Notch signaling pathway"/>
    <property type="evidence" value="ECO:0007669"/>
    <property type="project" value="UniProtKB-ARBA"/>
</dbReference>
<dbReference type="Gene3D" id="3.90.1750.10">
    <property type="entry name" value="Hect, E3 ligase catalytic domains"/>
    <property type="match status" value="1"/>
</dbReference>
<dbReference type="PANTHER" id="PTHR11254">
    <property type="entry name" value="HECT DOMAIN UBIQUITIN-PROTEIN LIGASE"/>
    <property type="match status" value="1"/>
</dbReference>
<dbReference type="PANTHER" id="PTHR11254:SF440">
    <property type="entry name" value="E3 UBIQUITIN-PROTEIN LIGASE NEDD-4"/>
    <property type="match status" value="1"/>
</dbReference>
<feature type="domain" description="WW" evidence="16">
    <location>
        <begin position="200"/>
        <end position="233"/>
    </location>
</feature>
<feature type="region of interest" description="Disordered" evidence="14">
    <location>
        <begin position="336"/>
        <end position="366"/>
    </location>
</feature>
<dbReference type="InterPro" id="IPR035983">
    <property type="entry name" value="Hect_E3_ubiquitin_ligase"/>
</dbReference>
<dbReference type="GO" id="GO:0006511">
    <property type="term" value="P:ubiquitin-dependent protein catabolic process"/>
    <property type="evidence" value="ECO:0007669"/>
    <property type="project" value="InterPro"/>
</dbReference>
<dbReference type="PIRSF" id="PIRSF001569">
    <property type="entry name" value="E3_ub_ligase_SMURF1"/>
    <property type="match status" value="1"/>
</dbReference>
<dbReference type="GO" id="GO:0019871">
    <property type="term" value="F:sodium channel inhibitor activity"/>
    <property type="evidence" value="ECO:0007669"/>
    <property type="project" value="TreeGrafter"/>
</dbReference>
<dbReference type="FunFam" id="2.60.40.150:FF:000096">
    <property type="entry name" value="E3 ubiquitin-protein ligase Nedd-4"/>
    <property type="match status" value="1"/>
</dbReference>
<dbReference type="GO" id="GO:0005737">
    <property type="term" value="C:cytoplasm"/>
    <property type="evidence" value="ECO:0007669"/>
    <property type="project" value="UniProtKB-SubCell"/>
</dbReference>
<dbReference type="GO" id="GO:0048814">
    <property type="term" value="P:regulation of dendrite morphogenesis"/>
    <property type="evidence" value="ECO:0007669"/>
    <property type="project" value="TreeGrafter"/>
</dbReference>
<dbReference type="GO" id="GO:0007219">
    <property type="term" value="P:Notch signaling pathway"/>
    <property type="evidence" value="ECO:0007669"/>
    <property type="project" value="UniProtKB-KW"/>
</dbReference>
<evidence type="ECO:0000256" key="9">
    <source>
        <dbReference type="ARBA" id="ARBA00022843"/>
    </source>
</evidence>
<proteinExistence type="predicted"/>
<dbReference type="GO" id="GO:0061630">
    <property type="term" value="F:ubiquitin protein ligase activity"/>
    <property type="evidence" value="ECO:0007669"/>
    <property type="project" value="UniProtKB-EC"/>
</dbReference>
<feature type="active site" description="Glycyl thioester intermediate" evidence="12 13">
    <location>
        <position position="751"/>
    </location>
</feature>
<feature type="compositionally biased region" description="Basic and acidic residues" evidence="14">
    <location>
        <begin position="255"/>
        <end position="274"/>
    </location>
</feature>
<dbReference type="CDD" id="cd04033">
    <property type="entry name" value="C2_NEDD4_NEDD4L"/>
    <property type="match status" value="1"/>
</dbReference>
<dbReference type="EMBL" id="OA567028">
    <property type="protein sequence ID" value="CAD7199769.1"/>
    <property type="molecule type" value="Genomic_DNA"/>
</dbReference>
<dbReference type="PROSITE" id="PS50004">
    <property type="entry name" value="C2"/>
    <property type="match status" value="1"/>
</dbReference>
<evidence type="ECO:0000313" key="18">
    <source>
        <dbReference type="EMBL" id="CAD7199769.1"/>
    </source>
</evidence>
<evidence type="ECO:0000256" key="8">
    <source>
        <dbReference type="ARBA" id="ARBA00022786"/>
    </source>
</evidence>
<keyword evidence="4" id="KW-0963">Cytoplasm</keyword>
<evidence type="ECO:0000256" key="12">
    <source>
        <dbReference type="PIRSR" id="PIRSR001569-1"/>
    </source>
</evidence>
<keyword evidence="10" id="KW-0914">Notch signaling pathway</keyword>
<dbReference type="Gene3D" id="2.20.70.10">
    <property type="match status" value="2"/>
</dbReference>
<dbReference type="FunFam" id="3.30.2410.10:FF:000001">
    <property type="entry name" value="E3 ubiquitin-protein ligase NEDD4-like"/>
    <property type="match status" value="1"/>
</dbReference>
<dbReference type="InterPro" id="IPR050409">
    <property type="entry name" value="E3_ubiq-protein_ligase"/>
</dbReference>
<feature type="domain" description="HECT" evidence="17">
    <location>
        <begin position="457"/>
        <end position="783"/>
    </location>
</feature>
<evidence type="ECO:0000259" key="17">
    <source>
        <dbReference type="PROSITE" id="PS50237"/>
    </source>
</evidence>
<dbReference type="FunFam" id="3.30.2160.10:FF:000001">
    <property type="entry name" value="E3 ubiquitin-protein ligase NEDD4-like"/>
    <property type="match status" value="1"/>
</dbReference>
<keyword evidence="8 11" id="KW-0833">Ubl conjugation pathway</keyword>
<evidence type="ECO:0000259" key="16">
    <source>
        <dbReference type="PROSITE" id="PS50020"/>
    </source>
</evidence>
<evidence type="ECO:0000256" key="13">
    <source>
        <dbReference type="PROSITE-ProRule" id="PRU00104"/>
    </source>
</evidence>
<keyword evidence="5" id="KW-0597">Phosphoprotein</keyword>
<feature type="compositionally biased region" description="Polar residues" evidence="14">
    <location>
        <begin position="183"/>
        <end position="198"/>
    </location>
</feature>
<accession>A0A7R8VLP5</accession>
<comment type="catalytic activity">
    <reaction evidence="1 11">
        <text>S-ubiquitinyl-[E2 ubiquitin-conjugating enzyme]-L-cysteine + [acceptor protein]-L-lysine = [E2 ubiquitin-conjugating enzyme]-L-cysteine + N(6)-ubiquitinyl-[acceptor protein]-L-lysine.</text>
        <dbReference type="EC" id="2.3.2.26"/>
    </reaction>
</comment>
<sequence length="784" mass="90348">MLVDEPTNKLRLRVVAGHQLAKKDIFGASCFVTNLYTLSSDPYVRIDLNTINGDETIDSVLTKTKKKTLNPQWNEEFVFRVKPAEHKLVLQVFDENRLTRDDFLGMVELTLLNLPKEQEGRLIPAKQYILRPRSARSRVKGHLEIYHAYVREPAVGDEGEPVAQDPGSGRQGSDPDWELVEPDSSQPPIEGPAQNQEQLPPLPTGWEERQDANGRTYYVNHIARSTQWERPTVSVPGSTEQTVRERSLESAATEFQRRFHISVDESETNNRREAAQLQEGDSVDSPSTPQRETETSAPQDQRVPSSGGATDGLPQGWSMQVAPNGRMFFINHNERTTSWVDPRTGRASPMPNQNHPPNRRPEDELGPLPEGWEERIHSDGRIFFIDHNTRTTQWEDPRLSNPQIAGPAVPYSRDYKRKYEYLKSQLRKPNNVPNKFEIKIRRSQIFEDSYRIISTVNRMDLLKTKLWVEFEGEVGLDYGGLAREWFFLLSKEMFNPYYGLFEYSAMDNYTLQINPFSGLCNEEHLNYFKFIGRIAGMAVYHGKLLDAFFIRPFYKMMLGKPIDLKDMESVDSEYYNSLLWIKENDPSELELTFCVDEESFGRFSQRELKPDGANIPLTNENKDEYISLVIQWRFVSRVQEQMQAFLEGFNGLVPLALVKIFDEHELELLMCGIQNIDVKDWKLNTVYKGDYHPNNITVQCNEMRARLLQFVTGTSRVPMNGFKELYGSNGPQLFTIEKWGQPENFPRAHTCFNRLDLPPYESYQQLRDKLIKAIEGSQGFAGVD</sequence>
<evidence type="ECO:0000256" key="7">
    <source>
        <dbReference type="ARBA" id="ARBA00022737"/>
    </source>
</evidence>
<dbReference type="FunFam" id="2.20.70.10:FF:000005">
    <property type="entry name" value="E3 ubiquitin-protein ligase"/>
    <property type="match status" value="1"/>
</dbReference>
<evidence type="ECO:0000256" key="6">
    <source>
        <dbReference type="ARBA" id="ARBA00022679"/>
    </source>
</evidence>
<dbReference type="Gene3D" id="2.60.40.150">
    <property type="entry name" value="C2 domain"/>
    <property type="match status" value="1"/>
</dbReference>
<dbReference type="PROSITE" id="PS50237">
    <property type="entry name" value="HECT"/>
    <property type="match status" value="1"/>
</dbReference>
<evidence type="ECO:0000256" key="4">
    <source>
        <dbReference type="ARBA" id="ARBA00022490"/>
    </source>
</evidence>
<evidence type="ECO:0000256" key="11">
    <source>
        <dbReference type="PIRNR" id="PIRNR001569"/>
    </source>
</evidence>
<dbReference type="GO" id="GO:0008586">
    <property type="term" value="P:imaginal disc-derived wing vein morphogenesis"/>
    <property type="evidence" value="ECO:0007669"/>
    <property type="project" value="UniProtKB-ARBA"/>
</dbReference>
<protein>
    <recommendedName>
        <fullName evidence="11">E3 ubiquitin-protein ligase</fullName>
        <ecNumber evidence="11">2.3.2.26</ecNumber>
    </recommendedName>
</protein>
<dbReference type="SUPFAM" id="SSF56204">
    <property type="entry name" value="Hect, E3 ligase catalytic domain"/>
    <property type="match status" value="1"/>
</dbReference>
<dbReference type="PROSITE" id="PS50020">
    <property type="entry name" value="WW_DOMAIN_2"/>
    <property type="match status" value="3"/>
</dbReference>
<dbReference type="Gene3D" id="3.30.2160.10">
    <property type="entry name" value="Hect, E3 ligase catalytic domain"/>
    <property type="match status" value="1"/>
</dbReference>
<dbReference type="GO" id="GO:0031623">
    <property type="term" value="P:receptor internalization"/>
    <property type="evidence" value="ECO:0007669"/>
    <property type="project" value="UniProtKB-ARBA"/>
</dbReference>
<dbReference type="Pfam" id="PF00168">
    <property type="entry name" value="C2"/>
    <property type="match status" value="1"/>
</dbReference>
<dbReference type="CDD" id="cd00078">
    <property type="entry name" value="HECTc"/>
    <property type="match status" value="1"/>
</dbReference>
<feature type="region of interest" description="Disordered" evidence="14">
    <location>
        <begin position="229"/>
        <end position="319"/>
    </location>
</feature>
<dbReference type="SUPFAM" id="SSF51045">
    <property type="entry name" value="WW domain"/>
    <property type="match status" value="3"/>
</dbReference>
<dbReference type="SUPFAM" id="SSF49562">
    <property type="entry name" value="C2 domain (Calcium/lipid-binding domain, CaLB)"/>
    <property type="match status" value="1"/>
</dbReference>
<dbReference type="CDD" id="cd00201">
    <property type="entry name" value="WW"/>
    <property type="match status" value="3"/>
</dbReference>
<dbReference type="Gene3D" id="3.30.2410.10">
    <property type="entry name" value="Hect, E3 ligase catalytic domain"/>
    <property type="match status" value="1"/>
</dbReference>
<evidence type="ECO:0000256" key="5">
    <source>
        <dbReference type="ARBA" id="ARBA00022553"/>
    </source>
</evidence>
<organism evidence="18">
    <name type="scientific">Timema douglasi</name>
    <name type="common">Walking stick</name>
    <dbReference type="NCBI Taxonomy" id="61478"/>
    <lineage>
        <taxon>Eukaryota</taxon>
        <taxon>Metazoa</taxon>
        <taxon>Ecdysozoa</taxon>
        <taxon>Arthropoda</taxon>
        <taxon>Hexapoda</taxon>
        <taxon>Insecta</taxon>
        <taxon>Pterygota</taxon>
        <taxon>Neoptera</taxon>
        <taxon>Polyneoptera</taxon>
        <taxon>Phasmatodea</taxon>
        <taxon>Timematodea</taxon>
        <taxon>Timematoidea</taxon>
        <taxon>Timematidae</taxon>
        <taxon>Timema</taxon>
    </lineage>
</organism>
<dbReference type="InterPro" id="IPR000569">
    <property type="entry name" value="HECT_dom"/>
</dbReference>
<dbReference type="InterPro" id="IPR000008">
    <property type="entry name" value="C2_dom"/>
</dbReference>
<feature type="compositionally biased region" description="Polar residues" evidence="14">
    <location>
        <begin position="229"/>
        <end position="241"/>
    </location>
</feature>
<dbReference type="Pfam" id="PF00632">
    <property type="entry name" value="HECT"/>
    <property type="match status" value="1"/>
</dbReference>
<evidence type="ECO:0000256" key="10">
    <source>
        <dbReference type="ARBA" id="ARBA00022976"/>
    </source>
</evidence>
<dbReference type="Pfam" id="PF00397">
    <property type="entry name" value="WW"/>
    <property type="match status" value="3"/>
</dbReference>
<dbReference type="FunFam" id="3.90.1750.10:FF:000001">
    <property type="entry name" value="E3 ubiquitin-protein ligase NEDD4-like"/>
    <property type="match status" value="1"/>
</dbReference>
<evidence type="ECO:0000256" key="1">
    <source>
        <dbReference type="ARBA" id="ARBA00000885"/>
    </source>
</evidence>
<dbReference type="GO" id="GO:0042176">
    <property type="term" value="P:regulation of protein catabolic process"/>
    <property type="evidence" value="ECO:0007669"/>
    <property type="project" value="UniProtKB-ARBA"/>
</dbReference>
<feature type="domain" description="WW" evidence="16">
    <location>
        <begin position="311"/>
        <end position="344"/>
    </location>
</feature>
<gene>
    <name evidence="18" type="ORF">TDIB3V08_LOCUS6013</name>
</gene>
<dbReference type="SMART" id="SM00119">
    <property type="entry name" value="HECTc"/>
    <property type="match status" value="1"/>
</dbReference>
<dbReference type="GO" id="GO:0016567">
    <property type="term" value="P:protein ubiquitination"/>
    <property type="evidence" value="ECO:0007669"/>
    <property type="project" value="UniProtKB-UniPathway"/>
</dbReference>
<dbReference type="GO" id="GO:0045879">
    <property type="term" value="P:negative regulation of smoothened signaling pathway"/>
    <property type="evidence" value="ECO:0007669"/>
    <property type="project" value="UniProtKB-ARBA"/>
</dbReference>
<evidence type="ECO:0000259" key="15">
    <source>
        <dbReference type="PROSITE" id="PS50004"/>
    </source>
</evidence>
<dbReference type="SMART" id="SM00456">
    <property type="entry name" value="WW"/>
    <property type="match status" value="3"/>
</dbReference>
<dbReference type="InterPro" id="IPR024928">
    <property type="entry name" value="E3_ub_ligase_SMURF1"/>
</dbReference>
<evidence type="ECO:0000256" key="3">
    <source>
        <dbReference type="ARBA" id="ARBA00004906"/>
    </source>
</evidence>
<dbReference type="AlphaFoldDB" id="A0A7R8VLP5"/>
<comment type="subcellular location">
    <subcellularLocation>
        <location evidence="2">Cytoplasm</location>
    </subcellularLocation>
</comment>
<dbReference type="FunFam" id="2.20.70.10:FF:000045">
    <property type="entry name" value="E3 ubiquitin-protein ligase NEDD4-like"/>
    <property type="match status" value="1"/>
</dbReference>
<dbReference type="GO" id="GO:0005112">
    <property type="term" value="F:Notch binding"/>
    <property type="evidence" value="ECO:0007669"/>
    <property type="project" value="UniProtKB-ARBA"/>
</dbReference>
<feature type="region of interest" description="Disordered" evidence="14">
    <location>
        <begin position="155"/>
        <end position="209"/>
    </location>
</feature>
<dbReference type="InterPro" id="IPR001202">
    <property type="entry name" value="WW_dom"/>
</dbReference>
<evidence type="ECO:0000256" key="14">
    <source>
        <dbReference type="SAM" id="MobiDB-lite"/>
    </source>
</evidence>
<comment type="pathway">
    <text evidence="3 11">Protein modification; protein ubiquitination.</text>
</comment>
<dbReference type="FunFam" id="2.20.70.10:FF:000037">
    <property type="entry name" value="E3 ubiquitin-protein ligase nedd-4"/>
    <property type="match status" value="1"/>
</dbReference>
<dbReference type="FunFam" id="3.90.1750.10:FF:000026">
    <property type="entry name" value="E3 ubiquitin-protein ligase HACE1"/>
    <property type="match status" value="1"/>
</dbReference>
<dbReference type="GO" id="GO:0045202">
    <property type="term" value="C:synapse"/>
    <property type="evidence" value="ECO:0007669"/>
    <property type="project" value="UniProtKB-ARBA"/>
</dbReference>
<dbReference type="UniPathway" id="UPA00143"/>
<dbReference type="EC" id="2.3.2.26" evidence="11"/>
<dbReference type="InterPro" id="IPR036020">
    <property type="entry name" value="WW_dom_sf"/>
</dbReference>
<dbReference type="SMART" id="SM00239">
    <property type="entry name" value="C2"/>
    <property type="match status" value="1"/>
</dbReference>
<keyword evidence="9" id="KW-0832">Ubl conjugation</keyword>
<dbReference type="PROSITE" id="PS01159">
    <property type="entry name" value="WW_DOMAIN_1"/>
    <property type="match status" value="3"/>
</dbReference>
<dbReference type="InterPro" id="IPR035892">
    <property type="entry name" value="C2_domain_sf"/>
</dbReference>
<keyword evidence="7" id="KW-0677">Repeat</keyword>
<evidence type="ECO:0000256" key="2">
    <source>
        <dbReference type="ARBA" id="ARBA00004496"/>
    </source>
</evidence>
<keyword evidence="6 11" id="KW-0808">Transferase</keyword>
<name>A0A7R8VLP5_TIMDO</name>
<reference evidence="18" key="1">
    <citation type="submission" date="2020-11" db="EMBL/GenBank/DDBJ databases">
        <authorList>
            <person name="Tran Van P."/>
        </authorList>
    </citation>
    <scope>NUCLEOTIDE SEQUENCE</scope>
</reference>
<feature type="domain" description="WW" evidence="16">
    <location>
        <begin position="366"/>
        <end position="399"/>
    </location>
</feature>